<evidence type="ECO:0000256" key="2">
    <source>
        <dbReference type="ARBA" id="ARBA00022801"/>
    </source>
</evidence>
<gene>
    <name evidence="4" type="ORF">HDK90DRAFT_231635</name>
</gene>
<keyword evidence="5" id="KW-1185">Reference proteome</keyword>
<dbReference type="Proteomes" id="UP001492380">
    <property type="component" value="Unassembled WGS sequence"/>
</dbReference>
<dbReference type="EMBL" id="JBBWRZ010000004">
    <property type="protein sequence ID" value="KAK8238612.1"/>
    <property type="molecule type" value="Genomic_DNA"/>
</dbReference>
<dbReference type="InterPro" id="IPR000868">
    <property type="entry name" value="Isochorismatase-like_dom"/>
</dbReference>
<organism evidence="4 5">
    <name type="scientific">Phyllosticta capitalensis</name>
    <dbReference type="NCBI Taxonomy" id="121624"/>
    <lineage>
        <taxon>Eukaryota</taxon>
        <taxon>Fungi</taxon>
        <taxon>Dikarya</taxon>
        <taxon>Ascomycota</taxon>
        <taxon>Pezizomycotina</taxon>
        <taxon>Dothideomycetes</taxon>
        <taxon>Dothideomycetes incertae sedis</taxon>
        <taxon>Botryosphaeriales</taxon>
        <taxon>Phyllostictaceae</taxon>
        <taxon>Phyllosticta</taxon>
    </lineage>
</organism>
<reference evidence="4 5" key="1">
    <citation type="submission" date="2024-04" db="EMBL/GenBank/DDBJ databases">
        <title>Phyllosticta paracitricarpa is synonymous to the EU quarantine fungus P. citricarpa based on phylogenomic analyses.</title>
        <authorList>
            <consortium name="Lawrence Berkeley National Laboratory"/>
            <person name="Van Ingen-Buijs V.A."/>
            <person name="Van Westerhoven A.C."/>
            <person name="Haridas S."/>
            <person name="Skiadas P."/>
            <person name="Martin F."/>
            <person name="Groenewald J.Z."/>
            <person name="Crous P.W."/>
            <person name="Seidl M.F."/>
        </authorList>
    </citation>
    <scope>NUCLEOTIDE SEQUENCE [LARGE SCALE GENOMIC DNA]</scope>
    <source>
        <strain evidence="4 5">CBS 123374</strain>
    </source>
</reference>
<evidence type="ECO:0000313" key="5">
    <source>
        <dbReference type="Proteomes" id="UP001492380"/>
    </source>
</evidence>
<dbReference type="Gene3D" id="3.40.50.850">
    <property type="entry name" value="Isochorismatase-like"/>
    <property type="match status" value="1"/>
</dbReference>
<evidence type="ECO:0000313" key="4">
    <source>
        <dbReference type="EMBL" id="KAK8238612.1"/>
    </source>
</evidence>
<dbReference type="InterPro" id="IPR050272">
    <property type="entry name" value="Isochorismatase-like_hydrls"/>
</dbReference>
<accession>A0ABR1YUN5</accession>
<protein>
    <submittedName>
        <fullName evidence="4">Isochorismatase-like protein</fullName>
    </submittedName>
</protein>
<evidence type="ECO:0000259" key="3">
    <source>
        <dbReference type="Pfam" id="PF00857"/>
    </source>
</evidence>
<feature type="domain" description="Isochorismatase-like" evidence="3">
    <location>
        <begin position="221"/>
        <end position="298"/>
    </location>
</feature>
<evidence type="ECO:0000256" key="1">
    <source>
        <dbReference type="ARBA" id="ARBA00006336"/>
    </source>
</evidence>
<dbReference type="PANTHER" id="PTHR43540:SF9">
    <property type="entry name" value="FAMILY HYDROLASE, PUTATIVE (AFU_ORTHOLOGUE AFUA_2G08700)-RELATED"/>
    <property type="match status" value="1"/>
</dbReference>
<comment type="similarity">
    <text evidence="1">Belongs to the isochorismatase family.</text>
</comment>
<dbReference type="Pfam" id="PF00857">
    <property type="entry name" value="Isochorismatase"/>
    <property type="match status" value="1"/>
</dbReference>
<proteinExistence type="inferred from homology"/>
<dbReference type="CDD" id="cd00431">
    <property type="entry name" value="cysteine_hydrolases"/>
    <property type="match status" value="1"/>
</dbReference>
<comment type="caution">
    <text evidence="4">The sequence shown here is derived from an EMBL/GenBank/DDBJ whole genome shotgun (WGS) entry which is preliminary data.</text>
</comment>
<keyword evidence="2" id="KW-0378">Hydrolase</keyword>
<dbReference type="InterPro" id="IPR036380">
    <property type="entry name" value="Isochorismatase-like_sf"/>
</dbReference>
<name>A0ABR1YUN5_9PEZI</name>
<sequence>MEQTQHRRAVIGNADNFWLYSSQDGFNLTHPAKFDSPQSEPCFTLQTTTTPITLSPAKTALVIIDMQNFFLSEAFGRGKGPGHAAAEKLMSNAIPAARKADVRVIWVNWGLTAEDCTNMPPAVKRAFGFEAVPDSTADGEQPNGIAVDKFGSPRHLGGSVLLENGKDGRIYRGLGSPCGTVKLASGEEVDAGGLLMRNAWNAALYPPLDEAYRQGSRLPSTADVWIHKNRMSGMWGQSTPLQEFLEDQGIRTLVFAGVNTDQCVSGTLTDAFSKGYDCVLLGDAAGTTSPGFSQECIEYNAAKTWGFLSSTDNFARAVEEMVQRT</sequence>
<dbReference type="PANTHER" id="PTHR43540">
    <property type="entry name" value="PEROXYUREIDOACRYLATE/UREIDOACRYLATE AMIDOHYDROLASE-RELATED"/>
    <property type="match status" value="1"/>
</dbReference>
<dbReference type="SUPFAM" id="SSF52499">
    <property type="entry name" value="Isochorismatase-like hydrolases"/>
    <property type="match status" value="1"/>
</dbReference>